<name>A0A1H3CQB7_THIRO</name>
<reference evidence="2" key="1">
    <citation type="submission" date="2016-10" db="EMBL/GenBank/DDBJ databases">
        <authorList>
            <person name="Varghese N."/>
            <person name="Submissions S."/>
        </authorList>
    </citation>
    <scope>NUCLEOTIDE SEQUENCE [LARGE SCALE GENOMIC DNA]</scope>
    <source>
        <strain evidence="2">DSM 217</strain>
    </source>
</reference>
<protein>
    <recommendedName>
        <fullName evidence="3">Transposase</fullName>
    </recommendedName>
</protein>
<sequence length="47" mass="4993">MAKPNGSVARETVDINLRLSGREVRLSGARDQAQSLAAALRELSRGA</sequence>
<dbReference type="EMBL" id="FNNZ01000036">
    <property type="protein sequence ID" value="SDX55619.1"/>
    <property type="molecule type" value="Genomic_DNA"/>
</dbReference>
<accession>A0A1H3CQB7</accession>
<organism evidence="1 2">
    <name type="scientific">Thiocapsa roseopersicina</name>
    <dbReference type="NCBI Taxonomy" id="1058"/>
    <lineage>
        <taxon>Bacteria</taxon>
        <taxon>Pseudomonadati</taxon>
        <taxon>Pseudomonadota</taxon>
        <taxon>Gammaproteobacteria</taxon>
        <taxon>Chromatiales</taxon>
        <taxon>Chromatiaceae</taxon>
        <taxon>Thiocapsa</taxon>
    </lineage>
</organism>
<dbReference type="AlphaFoldDB" id="A0A1H3CQB7"/>
<dbReference type="STRING" id="1058.SAMN05421783_1367"/>
<gene>
    <name evidence="1" type="ORF">SAMN05421783_1367</name>
</gene>
<dbReference type="RefSeq" id="WP_175534756.1">
    <property type="nucleotide sequence ID" value="NZ_FNNZ01000036.1"/>
</dbReference>
<evidence type="ECO:0000313" key="2">
    <source>
        <dbReference type="Proteomes" id="UP000198816"/>
    </source>
</evidence>
<keyword evidence="2" id="KW-1185">Reference proteome</keyword>
<evidence type="ECO:0000313" key="1">
    <source>
        <dbReference type="EMBL" id="SDX55619.1"/>
    </source>
</evidence>
<dbReference type="Proteomes" id="UP000198816">
    <property type="component" value="Unassembled WGS sequence"/>
</dbReference>
<proteinExistence type="predicted"/>
<evidence type="ECO:0008006" key="3">
    <source>
        <dbReference type="Google" id="ProtNLM"/>
    </source>
</evidence>